<dbReference type="Proteomes" id="UP000243519">
    <property type="component" value="Unassembled WGS sequence"/>
</dbReference>
<reference evidence="8 9" key="1">
    <citation type="submission" date="2016-05" db="EMBL/GenBank/DDBJ databases">
        <title>Genome sequencing of Trichophyton violaceum CMCC(F)T3l isolated from hair.</title>
        <authorList>
            <person name="Zhan P."/>
            <person name="Tao Y."/>
            <person name="Liu W."/>
        </authorList>
    </citation>
    <scope>NUCLEOTIDE SEQUENCE [LARGE SCALE GENOMIC DNA]</scope>
    <source>
        <strain evidence="9">CMCC(F)T3l</strain>
    </source>
</reference>
<feature type="transmembrane region" description="Helical" evidence="6">
    <location>
        <begin position="274"/>
        <end position="300"/>
    </location>
</feature>
<dbReference type="InterPro" id="IPR011701">
    <property type="entry name" value="MFS"/>
</dbReference>
<feature type="region of interest" description="Disordered" evidence="5">
    <location>
        <begin position="25"/>
        <end position="60"/>
    </location>
</feature>
<dbReference type="Gene3D" id="1.20.1250.20">
    <property type="entry name" value="MFS general substrate transporter like domains"/>
    <property type="match status" value="1"/>
</dbReference>
<feature type="transmembrane region" description="Helical" evidence="6">
    <location>
        <begin position="116"/>
        <end position="134"/>
    </location>
</feature>
<sequence length="474" mass="50278">MGDALEQLSFRVAILRNTNLSHNSIPCTGAPINSTSSTGSSTTRHRSNSPSTHNLNNRVSRATVQQPVMIPTPMVPPQLPPHFNVAPDSNISSQDSTIVATAISYITDEFHSLKDVGWYGSFYLMAVCMSQFLYGKLSARYSIRWIDSTAMFLFLVGSAICGAAPSSPALIAGRAIAGLGSSGLLVTVFSLVPILGPPTKRPIILTLNIIARSLASTAGPLGGTIYAWRNARMIALLVIFGLLGLAFIVIEIWQGQNAFYLPEWFQGVKGASPFTSAVQTLPWLITSVLILLVGGAVIAKPGHPEIWMLVGSAFGAVGSGLFTTFKIDIRTDKWIGYQIILAIGSALFSVTTIMVVQAALTSKDVPIGSSMSMFAQTMGSTIFLSVGQALFTNNLAHGLQRLGIERLHPNIVSTSGLLSLTTGLPPDTKMAVLGTINNALVDSWRLSMVLTCISVVGAMPVQHHGSKSKGHGSG</sequence>
<dbReference type="PANTHER" id="PTHR23501:SF198">
    <property type="entry name" value="AZOLE RESISTANCE PROTEIN 1-RELATED"/>
    <property type="match status" value="1"/>
</dbReference>
<dbReference type="GO" id="GO:0022857">
    <property type="term" value="F:transmembrane transporter activity"/>
    <property type="evidence" value="ECO:0007669"/>
    <property type="project" value="InterPro"/>
</dbReference>
<dbReference type="InterPro" id="IPR036259">
    <property type="entry name" value="MFS_trans_sf"/>
</dbReference>
<keyword evidence="9" id="KW-1185">Reference proteome</keyword>
<feature type="compositionally biased region" description="Polar residues" evidence="5">
    <location>
        <begin position="50"/>
        <end position="60"/>
    </location>
</feature>
<feature type="transmembrane region" description="Helical" evidence="6">
    <location>
        <begin position="339"/>
        <end position="360"/>
    </location>
</feature>
<feature type="domain" description="Major facilitator superfamily (MFS) profile" evidence="7">
    <location>
        <begin position="81"/>
        <end position="474"/>
    </location>
</feature>
<name>A0A178FHE5_TRIVO</name>
<evidence type="ECO:0000256" key="5">
    <source>
        <dbReference type="SAM" id="MobiDB-lite"/>
    </source>
</evidence>
<dbReference type="InterPro" id="IPR020846">
    <property type="entry name" value="MFS_dom"/>
</dbReference>
<evidence type="ECO:0000256" key="6">
    <source>
        <dbReference type="SAM" id="Phobius"/>
    </source>
</evidence>
<evidence type="ECO:0000313" key="9">
    <source>
        <dbReference type="Proteomes" id="UP000243519"/>
    </source>
</evidence>
<dbReference type="EMBL" id="LHPN01000007">
    <property type="protein sequence ID" value="OAL70963.1"/>
    <property type="molecule type" value="Genomic_DNA"/>
</dbReference>
<feature type="transmembrane region" description="Helical" evidence="6">
    <location>
        <begin position="171"/>
        <end position="192"/>
    </location>
</feature>
<dbReference type="SUPFAM" id="SSF103473">
    <property type="entry name" value="MFS general substrate transporter"/>
    <property type="match status" value="1"/>
</dbReference>
<evidence type="ECO:0000313" key="8">
    <source>
        <dbReference type="EMBL" id="OAL70963.1"/>
    </source>
</evidence>
<feature type="compositionally biased region" description="Low complexity" evidence="5">
    <location>
        <begin position="33"/>
        <end position="42"/>
    </location>
</feature>
<keyword evidence="3 6" id="KW-1133">Transmembrane helix</keyword>
<organism evidence="8 9">
    <name type="scientific">Trichophyton violaceum</name>
    <dbReference type="NCBI Taxonomy" id="34388"/>
    <lineage>
        <taxon>Eukaryota</taxon>
        <taxon>Fungi</taxon>
        <taxon>Dikarya</taxon>
        <taxon>Ascomycota</taxon>
        <taxon>Pezizomycotina</taxon>
        <taxon>Eurotiomycetes</taxon>
        <taxon>Eurotiomycetidae</taxon>
        <taxon>Onygenales</taxon>
        <taxon>Arthrodermataceae</taxon>
        <taxon>Trichophyton</taxon>
    </lineage>
</organism>
<comment type="caution">
    <text evidence="8">The sequence shown here is derived from an EMBL/GenBank/DDBJ whole genome shotgun (WGS) entry which is preliminary data.</text>
</comment>
<comment type="subcellular location">
    <subcellularLocation>
        <location evidence="1">Membrane</location>
        <topology evidence="1">Multi-pass membrane protein</topology>
    </subcellularLocation>
</comment>
<feature type="transmembrane region" description="Helical" evidence="6">
    <location>
        <begin position="234"/>
        <end position="253"/>
    </location>
</feature>
<proteinExistence type="predicted"/>
<dbReference type="AlphaFoldDB" id="A0A178FHE5"/>
<keyword evidence="2 6" id="KW-0812">Transmembrane</keyword>
<evidence type="ECO:0000256" key="1">
    <source>
        <dbReference type="ARBA" id="ARBA00004141"/>
    </source>
</evidence>
<evidence type="ECO:0000256" key="4">
    <source>
        <dbReference type="ARBA" id="ARBA00023136"/>
    </source>
</evidence>
<feature type="transmembrane region" description="Helical" evidence="6">
    <location>
        <begin position="306"/>
        <end position="327"/>
    </location>
</feature>
<evidence type="ECO:0000259" key="7">
    <source>
        <dbReference type="PROSITE" id="PS50850"/>
    </source>
</evidence>
<evidence type="ECO:0000256" key="2">
    <source>
        <dbReference type="ARBA" id="ARBA00022692"/>
    </source>
</evidence>
<keyword evidence="4 6" id="KW-0472">Membrane</keyword>
<dbReference type="GO" id="GO:0005886">
    <property type="term" value="C:plasma membrane"/>
    <property type="evidence" value="ECO:0007669"/>
    <property type="project" value="TreeGrafter"/>
</dbReference>
<evidence type="ECO:0000256" key="3">
    <source>
        <dbReference type="ARBA" id="ARBA00022989"/>
    </source>
</evidence>
<accession>A0A178FHE5</accession>
<dbReference type="PANTHER" id="PTHR23501">
    <property type="entry name" value="MAJOR FACILITATOR SUPERFAMILY"/>
    <property type="match status" value="1"/>
</dbReference>
<dbReference type="PROSITE" id="PS50850">
    <property type="entry name" value="MFS"/>
    <property type="match status" value="1"/>
</dbReference>
<dbReference type="Pfam" id="PF07690">
    <property type="entry name" value="MFS_1"/>
    <property type="match status" value="1"/>
</dbReference>
<gene>
    <name evidence="8" type="ORF">A7D00_4625</name>
</gene>
<feature type="transmembrane region" description="Helical" evidence="6">
    <location>
        <begin position="146"/>
        <end position="165"/>
    </location>
</feature>
<protein>
    <recommendedName>
        <fullName evidence="7">Major facilitator superfamily (MFS) profile domain-containing protein</fullName>
    </recommendedName>
</protein>